<evidence type="ECO:0000313" key="11">
    <source>
        <dbReference type="EMBL" id="AHG59878.1"/>
    </source>
</evidence>
<dbReference type="FunFam" id="2.40.30.10:FF:000004">
    <property type="entry name" value="50S ribosomal protein L3"/>
    <property type="match status" value="1"/>
</dbReference>
<evidence type="ECO:0000256" key="7">
    <source>
        <dbReference type="ARBA" id="ARBA00035243"/>
    </source>
</evidence>
<dbReference type="HAMAP" id="MF_01325_B">
    <property type="entry name" value="Ribosomal_uL3_B"/>
    <property type="match status" value="1"/>
</dbReference>
<dbReference type="Proteomes" id="UP000019087">
    <property type="component" value="Chromosome"/>
</dbReference>
<dbReference type="FunFam" id="3.30.160.810:FF:000001">
    <property type="entry name" value="50S ribosomal protein L3"/>
    <property type="match status" value="1"/>
</dbReference>
<evidence type="ECO:0000256" key="3">
    <source>
        <dbReference type="ARBA" id="ARBA00022730"/>
    </source>
</evidence>
<evidence type="ECO:0000256" key="2">
    <source>
        <dbReference type="ARBA" id="ARBA00022481"/>
    </source>
</evidence>
<comment type="similarity">
    <text evidence="1 8 9">Belongs to the universal ribosomal protein uL3 family.</text>
</comment>
<dbReference type="Gene3D" id="2.40.30.10">
    <property type="entry name" value="Translation factors"/>
    <property type="match status" value="1"/>
</dbReference>
<keyword evidence="5 8" id="KW-0689">Ribosomal protein</keyword>
<sequence>MIGLIGKKLGMTRIFTKEGSSIPVTVIELQENRITQVKNINTDFYCAIQVTTGIKKINRLNKPKAGHFLKSGVTPGRGLWEFKINSDKKFQVGQNIKINFFNNIKKVDITGISKGKGFSGTVKRWNFHTQDATHGNSLSHRVPGSIGQNQTPGRVFKGKKMAGQLGNSRVTIQSLQIVDIDENKNLLLVKGAVPGATGSDLIVKPAIKV</sequence>
<dbReference type="PANTHER" id="PTHR11229:SF16">
    <property type="entry name" value="LARGE RIBOSOMAL SUBUNIT PROTEIN UL3C"/>
    <property type="match status" value="1"/>
</dbReference>
<dbReference type="EMBL" id="CP002697">
    <property type="protein sequence ID" value="AHG59878.1"/>
    <property type="molecule type" value="Genomic_DNA"/>
</dbReference>
<dbReference type="InterPro" id="IPR019927">
    <property type="entry name" value="Ribosomal_uL3_bac/org-type"/>
</dbReference>
<dbReference type="SUPFAM" id="SSF50447">
    <property type="entry name" value="Translation proteins"/>
    <property type="match status" value="1"/>
</dbReference>
<dbReference type="Gene3D" id="3.30.160.810">
    <property type="match status" value="1"/>
</dbReference>
<dbReference type="InterPro" id="IPR019926">
    <property type="entry name" value="Ribosomal_uL3_CS"/>
</dbReference>
<evidence type="ECO:0000256" key="4">
    <source>
        <dbReference type="ARBA" id="ARBA00022884"/>
    </source>
</evidence>
<comment type="PTM">
    <text evidence="8">Methylated by PrmB.</text>
</comment>
<dbReference type="Pfam" id="PF00297">
    <property type="entry name" value="Ribosomal_L3"/>
    <property type="match status" value="1"/>
</dbReference>
<accession>W0P484</accession>
<keyword evidence="3 8" id="KW-0699">rRNA-binding</keyword>
<evidence type="ECO:0000256" key="5">
    <source>
        <dbReference type="ARBA" id="ARBA00022980"/>
    </source>
</evidence>
<dbReference type="HOGENOM" id="CLU_044142_4_1_6"/>
<organism evidence="11 12">
    <name type="scientific">Buchnera aphidicola str. USDA</name>
    <name type="common">Myzus persicae</name>
    <dbReference type="NCBI Taxonomy" id="1009856"/>
    <lineage>
        <taxon>Bacteria</taxon>
        <taxon>Pseudomonadati</taxon>
        <taxon>Pseudomonadota</taxon>
        <taxon>Gammaproteobacteria</taxon>
        <taxon>Enterobacterales</taxon>
        <taxon>Erwiniaceae</taxon>
        <taxon>Buchnera</taxon>
    </lineage>
</organism>
<dbReference type="PATRIC" id="fig|1009856.3.peg.512"/>
<proteinExistence type="inferred from homology"/>
<dbReference type="InterPro" id="IPR000597">
    <property type="entry name" value="Ribosomal_uL3"/>
</dbReference>
<dbReference type="GO" id="GO:0006412">
    <property type="term" value="P:translation"/>
    <property type="evidence" value="ECO:0007669"/>
    <property type="project" value="UniProtKB-UniRule"/>
</dbReference>
<name>W0P484_BUCMP</name>
<protein>
    <recommendedName>
        <fullName evidence="7 8">Large ribosomal subunit protein uL3</fullName>
    </recommendedName>
</protein>
<comment type="subunit">
    <text evidence="8 10">Part of the 50S ribosomal subunit. Forms a cluster with proteins L14 and L19.</text>
</comment>
<comment type="function">
    <text evidence="8 10">One of the primary rRNA binding proteins, it binds directly near the 3'-end of the 23S rRNA, where it nucleates assembly of the 50S subunit.</text>
</comment>
<dbReference type="GO" id="GO:0022625">
    <property type="term" value="C:cytosolic large ribosomal subunit"/>
    <property type="evidence" value="ECO:0007669"/>
    <property type="project" value="TreeGrafter"/>
</dbReference>
<evidence type="ECO:0000313" key="12">
    <source>
        <dbReference type="Proteomes" id="UP000019087"/>
    </source>
</evidence>
<gene>
    <name evidence="11" type="primary">rplc</name>
    <name evidence="8" type="synonym">rplC</name>
    <name evidence="11" type="ORF">BUMPUSDA_CDS00079</name>
</gene>
<reference evidence="11 12" key="1">
    <citation type="journal article" date="2013" name="BMC Genomics">
        <title>Comparative analysis of genome sequences from four strains of the Buchnera aphidicola Mp endosymbion of the green peach aphid, Myzus persicae.</title>
        <authorList>
            <person name="Jiang Z."/>
            <person name="Jones D.H."/>
            <person name="Khuri S."/>
            <person name="Tsinoremas N.F."/>
            <person name="Wyss T."/>
            <person name="Jander G."/>
            <person name="Wilson A.C."/>
        </authorList>
    </citation>
    <scope>NUCLEOTIDE SEQUENCE [LARGE SCALE GENOMIC DNA]</scope>
    <source>
        <strain evidence="12">str. USDA (Myzus persicae)</strain>
    </source>
</reference>
<dbReference type="GO" id="GO:0019843">
    <property type="term" value="F:rRNA binding"/>
    <property type="evidence" value="ECO:0007669"/>
    <property type="project" value="UniProtKB-UniRule"/>
</dbReference>
<dbReference type="AlphaFoldDB" id="W0P484"/>
<dbReference type="PANTHER" id="PTHR11229">
    <property type="entry name" value="50S RIBOSOMAL PROTEIN L3"/>
    <property type="match status" value="1"/>
</dbReference>
<keyword evidence="2 8" id="KW-0488">Methylation</keyword>
<keyword evidence="4 8" id="KW-0694">RNA-binding</keyword>
<dbReference type="GO" id="GO:0003735">
    <property type="term" value="F:structural constituent of ribosome"/>
    <property type="evidence" value="ECO:0007669"/>
    <property type="project" value="UniProtKB-UniRule"/>
</dbReference>
<evidence type="ECO:0000256" key="6">
    <source>
        <dbReference type="ARBA" id="ARBA00023274"/>
    </source>
</evidence>
<evidence type="ECO:0000256" key="8">
    <source>
        <dbReference type="HAMAP-Rule" id="MF_01325"/>
    </source>
</evidence>
<keyword evidence="6 8" id="KW-0687">Ribonucleoprotein</keyword>
<dbReference type="NCBIfam" id="TIGR03625">
    <property type="entry name" value="L3_bact"/>
    <property type="match status" value="1"/>
</dbReference>
<dbReference type="KEGG" id="bapu:BUMPUSDA_CDS00079"/>
<dbReference type="PROSITE" id="PS00474">
    <property type="entry name" value="RIBOSOMAL_L3"/>
    <property type="match status" value="1"/>
</dbReference>
<evidence type="ECO:0000256" key="1">
    <source>
        <dbReference type="ARBA" id="ARBA00006540"/>
    </source>
</evidence>
<evidence type="ECO:0000256" key="10">
    <source>
        <dbReference type="RuleBase" id="RU003906"/>
    </source>
</evidence>
<feature type="modified residue" description="N5-methylglutamine" evidence="8">
    <location>
        <position position="150"/>
    </location>
</feature>
<dbReference type="RefSeq" id="WP_025369144.1">
    <property type="nucleotide sequence ID" value="NZ_CP002697.1"/>
</dbReference>
<dbReference type="InterPro" id="IPR009000">
    <property type="entry name" value="Transl_B-barrel_sf"/>
</dbReference>
<evidence type="ECO:0000256" key="9">
    <source>
        <dbReference type="RuleBase" id="RU003905"/>
    </source>
</evidence>